<gene>
    <name evidence="6" type="ORF">SPIROBIBN47_150139</name>
</gene>
<name>A0A3P3XG84_9SPIR</name>
<dbReference type="InterPro" id="IPR000595">
    <property type="entry name" value="cNMP-bd_dom"/>
</dbReference>
<keyword evidence="2" id="KW-0238">DNA-binding</keyword>
<dbReference type="PANTHER" id="PTHR24567:SF58">
    <property type="entry name" value="CYCLIC AMP-BINDING REGULATORY PROTEIN"/>
    <property type="match status" value="1"/>
</dbReference>
<dbReference type="Gene3D" id="2.60.120.10">
    <property type="entry name" value="Jelly Rolls"/>
    <property type="match status" value="1"/>
</dbReference>
<feature type="domain" description="Cyclic nucleotide-binding" evidence="5">
    <location>
        <begin position="14"/>
        <end position="119"/>
    </location>
</feature>
<dbReference type="SUPFAM" id="SSF51206">
    <property type="entry name" value="cAMP-binding domain-like"/>
    <property type="match status" value="1"/>
</dbReference>
<dbReference type="InterPro" id="IPR050397">
    <property type="entry name" value="Env_Response_Regulators"/>
</dbReference>
<sequence length="251" mass="28323">MNDREIAKLATCNLFRNVSIERFADFMKAARYREHEFRKGELILLQGCMYASLYILLDGSAYAEMTDDEGRCMRVETFAPVEALASAVLFSPKPVLPVTVGAQSDCRIISFPKEEIIKMCMSEKAILEGFLADSGARVQFLSERLRLTRFATLRQRIADWLVRKAQAQHTMLRDSSETAQSPSPAAQNPVSIRVEPSFEKMADLMGVARPSLSRELSHMRSDGLIDMEGRTIILEDIEALKNIRNSKSRQP</sequence>
<reference evidence="6" key="1">
    <citation type="submission" date="2017-02" db="EMBL/GenBank/DDBJ databases">
        <authorList>
            <person name="Regsiter A."/>
            <person name="William W."/>
        </authorList>
    </citation>
    <scope>NUCLEOTIDE SEQUENCE</scope>
    <source>
        <strain evidence="6">Bib</strain>
    </source>
</reference>
<dbReference type="GO" id="GO:0003677">
    <property type="term" value="F:DNA binding"/>
    <property type="evidence" value="ECO:0007669"/>
    <property type="project" value="UniProtKB-KW"/>
</dbReference>
<evidence type="ECO:0000256" key="4">
    <source>
        <dbReference type="SAM" id="MobiDB-lite"/>
    </source>
</evidence>
<accession>A0A3P3XG84</accession>
<evidence type="ECO:0000256" key="2">
    <source>
        <dbReference type="ARBA" id="ARBA00023125"/>
    </source>
</evidence>
<dbReference type="GO" id="GO:0005829">
    <property type="term" value="C:cytosol"/>
    <property type="evidence" value="ECO:0007669"/>
    <property type="project" value="TreeGrafter"/>
</dbReference>
<evidence type="ECO:0000256" key="1">
    <source>
        <dbReference type="ARBA" id="ARBA00023015"/>
    </source>
</evidence>
<dbReference type="InterPro" id="IPR018490">
    <property type="entry name" value="cNMP-bd_dom_sf"/>
</dbReference>
<dbReference type="PROSITE" id="PS50042">
    <property type="entry name" value="CNMP_BINDING_3"/>
    <property type="match status" value="1"/>
</dbReference>
<dbReference type="Pfam" id="PF00027">
    <property type="entry name" value="cNMP_binding"/>
    <property type="match status" value="1"/>
</dbReference>
<dbReference type="EMBL" id="FWDM01000007">
    <property type="protein sequence ID" value="SLM10829.1"/>
    <property type="molecule type" value="Genomic_DNA"/>
</dbReference>
<dbReference type="AlphaFoldDB" id="A0A3P3XG84"/>
<dbReference type="SUPFAM" id="SSF46785">
    <property type="entry name" value="Winged helix' DNA-binding domain"/>
    <property type="match status" value="1"/>
</dbReference>
<dbReference type="GO" id="GO:0003700">
    <property type="term" value="F:DNA-binding transcription factor activity"/>
    <property type="evidence" value="ECO:0007669"/>
    <property type="project" value="TreeGrafter"/>
</dbReference>
<keyword evidence="1" id="KW-0805">Transcription regulation</keyword>
<dbReference type="PANTHER" id="PTHR24567">
    <property type="entry name" value="CRP FAMILY TRANSCRIPTIONAL REGULATORY PROTEIN"/>
    <property type="match status" value="1"/>
</dbReference>
<evidence type="ECO:0000259" key="5">
    <source>
        <dbReference type="PROSITE" id="PS50042"/>
    </source>
</evidence>
<dbReference type="InterPro" id="IPR012318">
    <property type="entry name" value="HTH_CRP"/>
</dbReference>
<evidence type="ECO:0000313" key="6">
    <source>
        <dbReference type="EMBL" id="SLM10829.1"/>
    </source>
</evidence>
<proteinExistence type="predicted"/>
<keyword evidence="3" id="KW-0804">Transcription</keyword>
<feature type="compositionally biased region" description="Polar residues" evidence="4">
    <location>
        <begin position="177"/>
        <end position="190"/>
    </location>
</feature>
<dbReference type="InterPro" id="IPR036390">
    <property type="entry name" value="WH_DNA-bd_sf"/>
</dbReference>
<dbReference type="CDD" id="cd00038">
    <property type="entry name" value="CAP_ED"/>
    <property type="match status" value="1"/>
</dbReference>
<dbReference type="Pfam" id="PF13545">
    <property type="entry name" value="HTH_Crp_2"/>
    <property type="match status" value="1"/>
</dbReference>
<organism evidence="6">
    <name type="scientific">uncultured spirochete</name>
    <dbReference type="NCBI Taxonomy" id="156406"/>
    <lineage>
        <taxon>Bacteria</taxon>
        <taxon>Pseudomonadati</taxon>
        <taxon>Spirochaetota</taxon>
        <taxon>Spirochaetia</taxon>
        <taxon>Spirochaetales</taxon>
        <taxon>environmental samples</taxon>
    </lineage>
</organism>
<dbReference type="InterPro" id="IPR014710">
    <property type="entry name" value="RmlC-like_jellyroll"/>
</dbReference>
<protein>
    <submittedName>
        <fullName evidence="6">Putative Transcriptional regulator, Crp/Fnr family</fullName>
    </submittedName>
</protein>
<evidence type="ECO:0000256" key="3">
    <source>
        <dbReference type="ARBA" id="ARBA00023163"/>
    </source>
</evidence>
<feature type="region of interest" description="Disordered" evidence="4">
    <location>
        <begin position="171"/>
        <end position="190"/>
    </location>
</feature>